<evidence type="ECO:0000259" key="9">
    <source>
        <dbReference type="Pfam" id="PF01171"/>
    </source>
</evidence>
<evidence type="ECO:0000256" key="4">
    <source>
        <dbReference type="ARBA" id="ARBA00022694"/>
    </source>
</evidence>
<name>A0ABT7LLN0_9BURK</name>
<accession>A0ABT7LLN0</accession>
<evidence type="ECO:0000256" key="7">
    <source>
        <dbReference type="ARBA" id="ARBA00048539"/>
    </source>
</evidence>
<keyword evidence="5 8" id="KW-0547">Nucleotide-binding</keyword>
<evidence type="ECO:0000256" key="3">
    <source>
        <dbReference type="ARBA" id="ARBA00022598"/>
    </source>
</evidence>
<evidence type="ECO:0000256" key="8">
    <source>
        <dbReference type="HAMAP-Rule" id="MF_01161"/>
    </source>
</evidence>
<organism evidence="12 13">
    <name type="scientific">Roseateles subflavus</name>
    <dbReference type="NCBI Taxonomy" id="3053353"/>
    <lineage>
        <taxon>Bacteria</taxon>
        <taxon>Pseudomonadati</taxon>
        <taxon>Pseudomonadota</taxon>
        <taxon>Betaproteobacteria</taxon>
        <taxon>Burkholderiales</taxon>
        <taxon>Sphaerotilaceae</taxon>
        <taxon>Roseateles</taxon>
    </lineage>
</organism>
<dbReference type="Pfam" id="PF09179">
    <property type="entry name" value="TilS"/>
    <property type="match status" value="1"/>
</dbReference>
<dbReference type="InterPro" id="IPR011063">
    <property type="entry name" value="TilS/TtcA_N"/>
</dbReference>
<reference evidence="12 13" key="1">
    <citation type="submission" date="2023-06" db="EMBL/GenBank/DDBJ databases">
        <title>Pelomonas sp. APW6 16S ribosomal RNA gene genome sequencing and assembly.</title>
        <authorList>
            <person name="Woo H."/>
        </authorList>
    </citation>
    <scope>NUCLEOTIDE SEQUENCE [LARGE SCALE GENOMIC DNA]</scope>
    <source>
        <strain evidence="12 13">APW6</strain>
    </source>
</reference>
<dbReference type="InterPro" id="IPR012094">
    <property type="entry name" value="tRNA_Ile_lys_synt"/>
</dbReference>
<dbReference type="SUPFAM" id="SSF52402">
    <property type="entry name" value="Adenine nucleotide alpha hydrolases-like"/>
    <property type="match status" value="1"/>
</dbReference>
<comment type="catalytic activity">
    <reaction evidence="7 8">
        <text>cytidine(34) in tRNA(Ile2) + L-lysine + ATP = lysidine(34) in tRNA(Ile2) + AMP + diphosphate + H(+)</text>
        <dbReference type="Rhea" id="RHEA:43744"/>
        <dbReference type="Rhea" id="RHEA-COMP:10625"/>
        <dbReference type="Rhea" id="RHEA-COMP:10670"/>
        <dbReference type="ChEBI" id="CHEBI:15378"/>
        <dbReference type="ChEBI" id="CHEBI:30616"/>
        <dbReference type="ChEBI" id="CHEBI:32551"/>
        <dbReference type="ChEBI" id="CHEBI:33019"/>
        <dbReference type="ChEBI" id="CHEBI:82748"/>
        <dbReference type="ChEBI" id="CHEBI:83665"/>
        <dbReference type="ChEBI" id="CHEBI:456215"/>
        <dbReference type="EC" id="6.3.4.19"/>
    </reaction>
</comment>
<feature type="domain" description="tRNA(Ile)-lysidine synthase substrate-binding" evidence="10">
    <location>
        <begin position="243"/>
        <end position="307"/>
    </location>
</feature>
<keyword evidence="2 8" id="KW-0963">Cytoplasm</keyword>
<dbReference type="InterPro" id="IPR012795">
    <property type="entry name" value="tRNA_Ile_lys_synt_N"/>
</dbReference>
<feature type="domain" description="tRNA(Ile)-lysidine/2-thiocytidine synthase N-terminal" evidence="9">
    <location>
        <begin position="2"/>
        <end position="189"/>
    </location>
</feature>
<comment type="function">
    <text evidence="8">Ligates lysine onto the cytidine present at position 34 of the AUA codon-specific tRNA(Ile) that contains the anticodon CAU, in an ATP-dependent manner. Cytidine is converted to lysidine, thus changing the amino acid specificity of the tRNA from methionine to isoleucine.</text>
</comment>
<dbReference type="EC" id="6.3.4.19" evidence="8"/>
<evidence type="ECO:0000256" key="2">
    <source>
        <dbReference type="ARBA" id="ARBA00022490"/>
    </source>
</evidence>
<proteinExistence type="inferred from homology"/>
<dbReference type="SUPFAM" id="SSF82829">
    <property type="entry name" value="MesJ substrate recognition domain-like"/>
    <property type="match status" value="1"/>
</dbReference>
<dbReference type="HAMAP" id="MF_01161">
    <property type="entry name" value="tRNA_Ile_lys_synt"/>
    <property type="match status" value="1"/>
</dbReference>
<evidence type="ECO:0000259" key="11">
    <source>
        <dbReference type="Pfam" id="PF11734"/>
    </source>
</evidence>
<gene>
    <name evidence="8 12" type="primary">tilS</name>
    <name evidence="12" type="ORF">QRD43_17800</name>
</gene>
<comment type="subcellular location">
    <subcellularLocation>
        <location evidence="1 8">Cytoplasm</location>
    </subcellularLocation>
</comment>
<dbReference type="Gene3D" id="3.40.50.620">
    <property type="entry name" value="HUPs"/>
    <property type="match status" value="1"/>
</dbReference>
<dbReference type="SUPFAM" id="SSF56037">
    <property type="entry name" value="PheT/TilS domain"/>
    <property type="match status" value="1"/>
</dbReference>
<comment type="similarity">
    <text evidence="8">Belongs to the tRNA(Ile)-lysidine synthase family.</text>
</comment>
<dbReference type="EMBL" id="JASVDS010000005">
    <property type="protein sequence ID" value="MDL5033770.1"/>
    <property type="molecule type" value="Genomic_DNA"/>
</dbReference>
<keyword evidence="13" id="KW-1185">Reference proteome</keyword>
<evidence type="ECO:0000256" key="5">
    <source>
        <dbReference type="ARBA" id="ARBA00022741"/>
    </source>
</evidence>
<keyword evidence="4 8" id="KW-0819">tRNA processing</keyword>
<keyword evidence="6 8" id="KW-0067">ATP-binding</keyword>
<feature type="binding site" evidence="8">
    <location>
        <begin position="6"/>
        <end position="11"/>
    </location>
    <ligand>
        <name>ATP</name>
        <dbReference type="ChEBI" id="CHEBI:30616"/>
    </ligand>
</feature>
<dbReference type="InterPro" id="IPR015262">
    <property type="entry name" value="tRNA_Ile_lys_synt_subst-bd"/>
</dbReference>
<dbReference type="PANTHER" id="PTHR43033:SF1">
    <property type="entry name" value="TRNA(ILE)-LYSIDINE SYNTHASE-RELATED"/>
    <property type="match status" value="1"/>
</dbReference>
<evidence type="ECO:0000313" key="13">
    <source>
        <dbReference type="Proteomes" id="UP001238603"/>
    </source>
</evidence>
<sequence>MAVAWSGGRDSTALMHATARCAQALAHEGFALRVLGLHVHHGLSPHADAWLAHLQRQVETWRGQGLPVTLQWHRLDGVPAAGESIEAWARSGRHAALQAMARAAGASLLMLAHHRRDQAETWLLQALRGAGLAGLAAMPRQQARGGLVWARPWLEQPRARIEHYVQARGLVHIEDESNADPRFARNRLRLQGWPALQAAFPGAEAALAQSARWAQEAGELLAELAQDDAQRWLEPAPGALPALRLAAFEALSRPRLSNLLRHWLQRSLPQSAPASLVTRLLDEAAAAPAGASWPAGRRVVQKHQGQLLVLPVPAVAPAQACRMDLSTPGLHACPAFAGCWHVALVEGVAEPSSEWVGSSLLRNVILRPREGSEQFQRAPGTPPRALKKAWQAAGVPALGRGGPLVYADFPGETGAPPRLLWVPALGLDARCRGQGEGPRLRLRWLPDAR</sequence>
<dbReference type="NCBIfam" id="TIGR02432">
    <property type="entry name" value="lysidine_TilS_N"/>
    <property type="match status" value="1"/>
</dbReference>
<evidence type="ECO:0000259" key="10">
    <source>
        <dbReference type="Pfam" id="PF09179"/>
    </source>
</evidence>
<dbReference type="CDD" id="cd01992">
    <property type="entry name" value="TilS_N"/>
    <property type="match status" value="1"/>
</dbReference>
<dbReference type="Proteomes" id="UP001238603">
    <property type="component" value="Unassembled WGS sequence"/>
</dbReference>
<dbReference type="InterPro" id="IPR014729">
    <property type="entry name" value="Rossmann-like_a/b/a_fold"/>
</dbReference>
<evidence type="ECO:0000313" key="12">
    <source>
        <dbReference type="EMBL" id="MDL5033770.1"/>
    </source>
</evidence>
<dbReference type="InterPro" id="IPR012796">
    <property type="entry name" value="Lysidine-tRNA-synth_C"/>
</dbReference>
<dbReference type="Pfam" id="PF11734">
    <property type="entry name" value="TilS_C"/>
    <property type="match status" value="1"/>
</dbReference>
<comment type="caution">
    <text evidence="12">The sequence shown here is derived from an EMBL/GenBank/DDBJ whole genome shotgun (WGS) entry which is preliminary data.</text>
</comment>
<dbReference type="RefSeq" id="WP_285983848.1">
    <property type="nucleotide sequence ID" value="NZ_JASVDS010000005.1"/>
</dbReference>
<feature type="domain" description="Lysidine-tRNA(Ile) synthetase C-terminal" evidence="11">
    <location>
        <begin position="365"/>
        <end position="444"/>
    </location>
</feature>
<evidence type="ECO:0000256" key="6">
    <source>
        <dbReference type="ARBA" id="ARBA00022840"/>
    </source>
</evidence>
<evidence type="ECO:0000256" key="1">
    <source>
        <dbReference type="ARBA" id="ARBA00004496"/>
    </source>
</evidence>
<dbReference type="PANTHER" id="PTHR43033">
    <property type="entry name" value="TRNA(ILE)-LYSIDINE SYNTHASE-RELATED"/>
    <property type="match status" value="1"/>
</dbReference>
<dbReference type="GO" id="GO:0032267">
    <property type="term" value="F:tRNA(Ile)-lysidine synthase activity"/>
    <property type="evidence" value="ECO:0007669"/>
    <property type="project" value="UniProtKB-EC"/>
</dbReference>
<protein>
    <recommendedName>
        <fullName evidence="8">tRNA(Ile)-lysidine synthase</fullName>
        <ecNumber evidence="8">6.3.4.19</ecNumber>
    </recommendedName>
    <alternativeName>
        <fullName evidence="8">tRNA(Ile)-2-lysyl-cytidine synthase</fullName>
    </alternativeName>
    <alternativeName>
        <fullName evidence="8">tRNA(Ile)-lysidine synthetase</fullName>
    </alternativeName>
</protein>
<comment type="domain">
    <text evidence="8">The N-terminal region contains the highly conserved SGGXDS motif, predicted to be a P-loop motif involved in ATP binding.</text>
</comment>
<dbReference type="Gene3D" id="1.20.59.20">
    <property type="match status" value="1"/>
</dbReference>
<dbReference type="Pfam" id="PF01171">
    <property type="entry name" value="ATP_bind_3"/>
    <property type="match status" value="1"/>
</dbReference>
<keyword evidence="3 8" id="KW-0436">Ligase</keyword>